<protein>
    <submittedName>
        <fullName evidence="1">Uncharacterized protein</fullName>
    </submittedName>
</protein>
<dbReference type="RefSeq" id="XP_056757434.1">
    <property type="nucleotide sequence ID" value="XM_056892439.1"/>
</dbReference>
<organism evidence="1 2">
    <name type="scientific">Penicillium hordei</name>
    <dbReference type="NCBI Taxonomy" id="40994"/>
    <lineage>
        <taxon>Eukaryota</taxon>
        <taxon>Fungi</taxon>
        <taxon>Dikarya</taxon>
        <taxon>Ascomycota</taxon>
        <taxon>Pezizomycotina</taxon>
        <taxon>Eurotiomycetes</taxon>
        <taxon>Eurotiomycetidae</taxon>
        <taxon>Eurotiales</taxon>
        <taxon>Aspergillaceae</taxon>
        <taxon>Penicillium</taxon>
    </lineage>
</organism>
<sequence length="66" mass="6812">MVGYPVARSSAADLTSLTANPTPIAGIAIVMSLWPSPALPARTLSAHILLSDCDPNGTLMVTYTAQ</sequence>
<dbReference type="GeneID" id="81582681"/>
<comment type="caution">
    <text evidence="1">The sequence shown here is derived from an EMBL/GenBank/DDBJ whole genome shotgun (WGS) entry which is preliminary data.</text>
</comment>
<reference evidence="1" key="1">
    <citation type="journal article" date="2023" name="IMA Fungus">
        <title>Comparative genomic study of the Penicillium genus elucidates a diverse pangenome and 15 lateral gene transfer events.</title>
        <authorList>
            <person name="Petersen C."/>
            <person name="Sorensen T."/>
            <person name="Nielsen M.R."/>
            <person name="Sondergaard T.E."/>
            <person name="Sorensen J.L."/>
            <person name="Fitzpatrick D.A."/>
            <person name="Frisvad J.C."/>
            <person name="Nielsen K.L."/>
        </authorList>
    </citation>
    <scope>NUCLEOTIDE SEQUENCE</scope>
    <source>
        <strain evidence="1">IBT 12815</strain>
    </source>
</reference>
<evidence type="ECO:0000313" key="1">
    <source>
        <dbReference type="EMBL" id="KAJ5616267.1"/>
    </source>
</evidence>
<accession>A0AAD6EFD0</accession>
<gene>
    <name evidence="1" type="ORF">N7537_001381</name>
</gene>
<proteinExistence type="predicted"/>
<evidence type="ECO:0000313" key="2">
    <source>
        <dbReference type="Proteomes" id="UP001213799"/>
    </source>
</evidence>
<keyword evidence="2" id="KW-1185">Reference proteome</keyword>
<name>A0AAD6EFD0_9EURO</name>
<dbReference type="Proteomes" id="UP001213799">
    <property type="component" value="Unassembled WGS sequence"/>
</dbReference>
<dbReference type="AlphaFoldDB" id="A0AAD6EFD0"/>
<reference evidence="1" key="2">
    <citation type="submission" date="2023-01" db="EMBL/GenBank/DDBJ databases">
        <authorList>
            <person name="Petersen C."/>
        </authorList>
    </citation>
    <scope>NUCLEOTIDE SEQUENCE</scope>
    <source>
        <strain evidence="1">IBT 12815</strain>
    </source>
</reference>
<dbReference type="EMBL" id="JAQJAE010000001">
    <property type="protein sequence ID" value="KAJ5616267.1"/>
    <property type="molecule type" value="Genomic_DNA"/>
</dbReference>